<evidence type="ECO:0000313" key="3">
    <source>
        <dbReference type="Proteomes" id="UP000504636"/>
    </source>
</evidence>
<dbReference type="GeneID" id="54455531"/>
<dbReference type="AlphaFoldDB" id="A0A6A6YU75"/>
<sequence length="180" mass="20766">YFLNGYPSLAQFVASDRDKSTAVFRRFDRLSARNLLYLQSELAELETKQDAFDRADGLDDLHTKQCARNWEHLRERARTGAKETERVQLALEIRAKLKEYREALLFENTLLSLDPPSQRVLQALRKKFHNVTPGDPEGWPTLGGASSSIYEDGTDLIALRRPPHQDRMTAFVRERLGIFF</sequence>
<keyword evidence="3" id="KW-1185">Reference proteome</keyword>
<dbReference type="EMBL" id="MU003697">
    <property type="protein sequence ID" value="KAF2812331.1"/>
    <property type="molecule type" value="Genomic_DNA"/>
</dbReference>
<organism evidence="2">
    <name type="scientific">Mytilinidion resinicola</name>
    <dbReference type="NCBI Taxonomy" id="574789"/>
    <lineage>
        <taxon>Eukaryota</taxon>
        <taxon>Fungi</taxon>
        <taxon>Dikarya</taxon>
        <taxon>Ascomycota</taxon>
        <taxon>Pezizomycotina</taxon>
        <taxon>Dothideomycetes</taxon>
        <taxon>Pleosporomycetidae</taxon>
        <taxon>Mytilinidiales</taxon>
        <taxon>Mytilinidiaceae</taxon>
        <taxon>Mytilinidion</taxon>
    </lineage>
</organism>
<proteinExistence type="predicted"/>
<dbReference type="Proteomes" id="UP000504636">
    <property type="component" value="Unplaced"/>
</dbReference>
<feature type="non-terminal residue" evidence="2">
    <location>
        <position position="180"/>
    </location>
</feature>
<dbReference type="PANTHER" id="PTHR34502">
    <property type="entry name" value="DUF6594 DOMAIN-CONTAINING PROTEIN-RELATED"/>
    <property type="match status" value="1"/>
</dbReference>
<dbReference type="OrthoDB" id="3533814at2759"/>
<dbReference type="Pfam" id="PF20237">
    <property type="entry name" value="DUF6594"/>
    <property type="match status" value="1"/>
</dbReference>
<accession>A0A6A6YU75</accession>
<name>A0A6A6YU75_9PEZI</name>
<feature type="domain" description="DUF6594" evidence="1">
    <location>
        <begin position="6"/>
        <end position="179"/>
    </location>
</feature>
<feature type="non-terminal residue" evidence="2">
    <location>
        <position position="1"/>
    </location>
</feature>
<evidence type="ECO:0000313" key="2">
    <source>
        <dbReference type="EMBL" id="KAF2812331.1"/>
    </source>
</evidence>
<evidence type="ECO:0000259" key="1">
    <source>
        <dbReference type="Pfam" id="PF20237"/>
    </source>
</evidence>
<reference evidence="4" key="2">
    <citation type="submission" date="2020-04" db="EMBL/GenBank/DDBJ databases">
        <authorList>
            <consortium name="NCBI Genome Project"/>
        </authorList>
    </citation>
    <scope>NUCLEOTIDE SEQUENCE</scope>
    <source>
        <strain evidence="4">CBS 304.34</strain>
    </source>
</reference>
<dbReference type="InterPro" id="IPR046529">
    <property type="entry name" value="DUF6594"/>
</dbReference>
<gene>
    <name evidence="2 4" type="ORF">BDZ99DRAFT_357544</name>
</gene>
<dbReference type="RefSeq" id="XP_033579295.1">
    <property type="nucleotide sequence ID" value="XM_033714638.1"/>
</dbReference>
<reference evidence="4" key="3">
    <citation type="submission" date="2025-04" db="UniProtKB">
        <authorList>
            <consortium name="RefSeq"/>
        </authorList>
    </citation>
    <scope>IDENTIFICATION</scope>
    <source>
        <strain evidence="4">CBS 304.34</strain>
    </source>
</reference>
<evidence type="ECO:0000313" key="4">
    <source>
        <dbReference type="RefSeq" id="XP_033579295.1"/>
    </source>
</evidence>
<dbReference type="PANTHER" id="PTHR34502:SF4">
    <property type="entry name" value="DUF6594 DOMAIN-CONTAINING PROTEIN"/>
    <property type="match status" value="1"/>
</dbReference>
<protein>
    <recommendedName>
        <fullName evidence="1">DUF6594 domain-containing protein</fullName>
    </recommendedName>
</protein>
<reference evidence="2 4" key="1">
    <citation type="journal article" date="2020" name="Stud. Mycol.">
        <title>101 Dothideomycetes genomes: a test case for predicting lifestyles and emergence of pathogens.</title>
        <authorList>
            <person name="Haridas S."/>
            <person name="Albert R."/>
            <person name="Binder M."/>
            <person name="Bloem J."/>
            <person name="Labutti K."/>
            <person name="Salamov A."/>
            <person name="Andreopoulos B."/>
            <person name="Baker S."/>
            <person name="Barry K."/>
            <person name="Bills G."/>
            <person name="Bluhm B."/>
            <person name="Cannon C."/>
            <person name="Castanera R."/>
            <person name="Culley D."/>
            <person name="Daum C."/>
            <person name="Ezra D."/>
            <person name="Gonzalez J."/>
            <person name="Henrissat B."/>
            <person name="Kuo A."/>
            <person name="Liang C."/>
            <person name="Lipzen A."/>
            <person name="Lutzoni F."/>
            <person name="Magnuson J."/>
            <person name="Mondo S."/>
            <person name="Nolan M."/>
            <person name="Ohm R."/>
            <person name="Pangilinan J."/>
            <person name="Park H.-J."/>
            <person name="Ramirez L."/>
            <person name="Alfaro M."/>
            <person name="Sun H."/>
            <person name="Tritt A."/>
            <person name="Yoshinaga Y."/>
            <person name="Zwiers L.-H."/>
            <person name="Turgeon B."/>
            <person name="Goodwin S."/>
            <person name="Spatafora J."/>
            <person name="Crous P."/>
            <person name="Grigoriev I."/>
        </authorList>
    </citation>
    <scope>NUCLEOTIDE SEQUENCE</scope>
    <source>
        <strain evidence="2 4">CBS 304.34</strain>
    </source>
</reference>